<proteinExistence type="predicted"/>
<protein>
    <submittedName>
        <fullName evidence="1">Uncharacterized protein</fullName>
    </submittedName>
</protein>
<reference evidence="1" key="1">
    <citation type="journal article" date="2019" name="Sci. Rep.">
        <title>Draft genome of Tanacetum cinerariifolium, the natural source of mosquito coil.</title>
        <authorList>
            <person name="Yamashiro T."/>
            <person name="Shiraishi A."/>
            <person name="Satake H."/>
            <person name="Nakayama K."/>
        </authorList>
    </citation>
    <scope>NUCLEOTIDE SEQUENCE</scope>
</reference>
<dbReference type="EMBL" id="BKCJ010995814">
    <property type="protein sequence ID" value="GFC62920.1"/>
    <property type="molecule type" value="Genomic_DNA"/>
</dbReference>
<feature type="non-terminal residue" evidence="1">
    <location>
        <position position="1"/>
    </location>
</feature>
<comment type="caution">
    <text evidence="1">The sequence shown here is derived from an EMBL/GenBank/DDBJ whole genome shotgun (WGS) entry which is preliminary data.</text>
</comment>
<organism evidence="1">
    <name type="scientific">Tanacetum cinerariifolium</name>
    <name type="common">Dalmatian daisy</name>
    <name type="synonym">Chrysanthemum cinerariifolium</name>
    <dbReference type="NCBI Taxonomy" id="118510"/>
    <lineage>
        <taxon>Eukaryota</taxon>
        <taxon>Viridiplantae</taxon>
        <taxon>Streptophyta</taxon>
        <taxon>Embryophyta</taxon>
        <taxon>Tracheophyta</taxon>
        <taxon>Spermatophyta</taxon>
        <taxon>Magnoliopsida</taxon>
        <taxon>eudicotyledons</taxon>
        <taxon>Gunneridae</taxon>
        <taxon>Pentapetalae</taxon>
        <taxon>asterids</taxon>
        <taxon>campanulids</taxon>
        <taxon>Asterales</taxon>
        <taxon>Asteraceae</taxon>
        <taxon>Asteroideae</taxon>
        <taxon>Anthemideae</taxon>
        <taxon>Anthemidinae</taxon>
        <taxon>Tanacetum</taxon>
    </lineage>
</organism>
<accession>A0A699QDM3</accession>
<dbReference type="AlphaFoldDB" id="A0A699QDM3"/>
<gene>
    <name evidence="1" type="ORF">Tci_834890</name>
</gene>
<sequence length="125" mass="14375">KERTTATAITEGTWGFEHTKVCFRDDIIPFVEALKELFTSFDQCLIDEVSEVQNVFKQMELAVEQHCKEKNKFHNKMENILQQNDRLLTQALSVKIMNIVVHDNVKSACLNVDVCARCVTIESEL</sequence>
<evidence type="ECO:0000313" key="1">
    <source>
        <dbReference type="EMBL" id="GFC62920.1"/>
    </source>
</evidence>
<name>A0A699QDM3_TANCI</name>